<organism evidence="3 4">
    <name type="scientific">Microbacterium resistens</name>
    <dbReference type="NCBI Taxonomy" id="156977"/>
    <lineage>
        <taxon>Bacteria</taxon>
        <taxon>Bacillati</taxon>
        <taxon>Actinomycetota</taxon>
        <taxon>Actinomycetes</taxon>
        <taxon>Micrococcales</taxon>
        <taxon>Microbacteriaceae</taxon>
        <taxon>Microbacterium</taxon>
    </lineage>
</organism>
<reference evidence="3 4" key="1">
    <citation type="submission" date="2023-01" db="EMBL/GenBank/DDBJ databases">
        <title>Characterization of estradiol degrading bacteria Microbacterium sp. MZT7 and reveal degrading genes through genome analysis.</title>
        <authorList>
            <person name="Hao P."/>
            <person name="Gao Y."/>
        </authorList>
    </citation>
    <scope>NUCLEOTIDE SEQUENCE [LARGE SCALE GENOMIC DNA]</scope>
    <source>
        <strain evidence="3 4">MZT7</strain>
    </source>
</reference>
<dbReference type="Proteomes" id="UP001199642">
    <property type="component" value="Chromosome"/>
</dbReference>
<accession>A0ABY3RS03</accession>
<dbReference type="RefSeq" id="WP_231820334.1">
    <property type="nucleotide sequence ID" value="NZ_CP082781.1"/>
</dbReference>
<dbReference type="InterPro" id="IPR011032">
    <property type="entry name" value="GroES-like_sf"/>
</dbReference>
<gene>
    <name evidence="3" type="ORF">K8F61_00450</name>
</gene>
<dbReference type="CDD" id="cd05289">
    <property type="entry name" value="MDR_like_2"/>
    <property type="match status" value="1"/>
</dbReference>
<dbReference type="SUPFAM" id="SSF50129">
    <property type="entry name" value="GroES-like"/>
    <property type="match status" value="1"/>
</dbReference>
<proteinExistence type="predicted"/>
<keyword evidence="4" id="KW-1185">Reference proteome</keyword>
<evidence type="ECO:0000259" key="2">
    <source>
        <dbReference type="SMART" id="SM00829"/>
    </source>
</evidence>
<dbReference type="PANTHER" id="PTHR44154:SF1">
    <property type="entry name" value="QUINONE OXIDOREDUCTASE"/>
    <property type="match status" value="1"/>
</dbReference>
<dbReference type="SMART" id="SM00829">
    <property type="entry name" value="PKS_ER"/>
    <property type="match status" value="1"/>
</dbReference>
<dbReference type="InterPro" id="IPR036291">
    <property type="entry name" value="NAD(P)-bd_dom_sf"/>
</dbReference>
<evidence type="ECO:0000256" key="1">
    <source>
        <dbReference type="ARBA" id="ARBA00022857"/>
    </source>
</evidence>
<evidence type="ECO:0000313" key="3">
    <source>
        <dbReference type="EMBL" id="UGS26744.1"/>
    </source>
</evidence>
<dbReference type="InterPro" id="IPR013154">
    <property type="entry name" value="ADH-like_N"/>
</dbReference>
<dbReference type="SUPFAM" id="SSF51735">
    <property type="entry name" value="NAD(P)-binding Rossmann-fold domains"/>
    <property type="match status" value="1"/>
</dbReference>
<dbReference type="InterPro" id="IPR051603">
    <property type="entry name" value="Zinc-ADH_QOR/CCCR"/>
</dbReference>
<evidence type="ECO:0000313" key="4">
    <source>
        <dbReference type="Proteomes" id="UP001199642"/>
    </source>
</evidence>
<name>A0ABY3RS03_9MICO</name>
<protein>
    <submittedName>
        <fullName evidence="3">NADP-dependent oxidoreductase</fullName>
    </submittedName>
</protein>
<dbReference type="InterPro" id="IPR020843">
    <property type="entry name" value="ER"/>
</dbReference>
<sequence>MAHAIVHSAIGGPDVLTLVEIPEPEPGAGEVVVRIEAAGVNPIDAKQRGGVRPLPPLTAPRRVGFDGAGTVSAVGDGVTEYAVGDRVAIRETLGTYASTLVVPVAHLAALPDAVTAAEGAALGIPAGTAYQSLKSLGVGSGDVLLLHAGSGAVGQAAIQFAVAWGASVVATGSPATHERLRELGAIPVAYGDGLEDRVRAALAEAGLTAPTVAMDNAGTDEAIETSLALVADRDRIATIVRGPDAASFGIRAFSGGSPVPLTEREQAWRAEALAETIALIADDQFSVEFGPELPLAEAAEAHRLVEAHAARGKIILIP</sequence>
<dbReference type="PANTHER" id="PTHR44154">
    <property type="entry name" value="QUINONE OXIDOREDUCTASE"/>
    <property type="match status" value="1"/>
</dbReference>
<dbReference type="Gene3D" id="3.40.50.720">
    <property type="entry name" value="NAD(P)-binding Rossmann-like Domain"/>
    <property type="match status" value="1"/>
</dbReference>
<keyword evidence="1" id="KW-0521">NADP</keyword>
<dbReference type="EMBL" id="CP082781">
    <property type="protein sequence ID" value="UGS26744.1"/>
    <property type="molecule type" value="Genomic_DNA"/>
</dbReference>
<dbReference type="Pfam" id="PF08240">
    <property type="entry name" value="ADH_N"/>
    <property type="match status" value="1"/>
</dbReference>
<dbReference type="Pfam" id="PF13602">
    <property type="entry name" value="ADH_zinc_N_2"/>
    <property type="match status" value="1"/>
</dbReference>
<feature type="domain" description="Enoyl reductase (ER)" evidence="2">
    <location>
        <begin position="11"/>
        <end position="316"/>
    </location>
</feature>
<dbReference type="Gene3D" id="3.90.180.10">
    <property type="entry name" value="Medium-chain alcohol dehydrogenases, catalytic domain"/>
    <property type="match status" value="1"/>
</dbReference>